<dbReference type="Proteomes" id="UP001145072">
    <property type="component" value="Unassembled WGS sequence"/>
</dbReference>
<accession>A0A9X3WSZ4</accession>
<protein>
    <submittedName>
        <fullName evidence="2">Oligoribonuclease</fullName>
    </submittedName>
</protein>
<comment type="caution">
    <text evidence="2">The sequence shown here is derived from an EMBL/GenBank/DDBJ whole genome shotgun (WGS) entry which is preliminary data.</text>
</comment>
<dbReference type="InterPro" id="IPR038763">
    <property type="entry name" value="DHH_sf"/>
</dbReference>
<organism evidence="2 3">
    <name type="scientific">Aquibacillus koreensis</name>
    <dbReference type="NCBI Taxonomy" id="279446"/>
    <lineage>
        <taxon>Bacteria</taxon>
        <taxon>Bacillati</taxon>
        <taxon>Bacillota</taxon>
        <taxon>Bacilli</taxon>
        <taxon>Bacillales</taxon>
        <taxon>Bacillaceae</taxon>
        <taxon>Aquibacillus</taxon>
    </lineage>
</organism>
<dbReference type="InterPro" id="IPR058608">
    <property type="entry name" value="NrnB_C"/>
</dbReference>
<dbReference type="SUPFAM" id="SSF64182">
    <property type="entry name" value="DHH phosphoesterases"/>
    <property type="match status" value="1"/>
</dbReference>
<dbReference type="PANTHER" id="PTHR42146:SF1">
    <property type="entry name" value="OLIGORIBONUCLEASE NRNB"/>
    <property type="match status" value="1"/>
</dbReference>
<dbReference type="RefSeq" id="WP_259867806.1">
    <property type="nucleotide sequence ID" value="NZ_JAMQJZ010000029.1"/>
</dbReference>
<evidence type="ECO:0000313" key="3">
    <source>
        <dbReference type="Proteomes" id="UP001145072"/>
    </source>
</evidence>
<name>A0A9X3WSZ4_9BACI</name>
<dbReference type="AlphaFoldDB" id="A0A9X3WSZ4"/>
<evidence type="ECO:0000313" key="2">
    <source>
        <dbReference type="EMBL" id="MDC3422794.1"/>
    </source>
</evidence>
<dbReference type="PANTHER" id="PTHR42146">
    <property type="entry name" value="3',5'-CYCLIC-NUCLEOTIDE PHOSPHODIESTERASE"/>
    <property type="match status" value="1"/>
</dbReference>
<sequence>MYKLLSHNDLDGVGCGLLAKLAFGDSVDVRYNSIGSLDREVKYFLENHDGEIELIITDMSVNEENEKKLQAFHSTGGNVQLIDHHKSALHFNEYDWGHVVVEDEKGKQTSATSLLYEYLINNELLGATKVISAFVELVRQYDTWEWEKNNNLQAKRLNTLFFLLSIDEFAEKMINRLKSSDHFYFDDFEEKILEMEEAKIERYIRRKRRELVQSEIEGKFAGIVYAESYHSELGNELGKEYPHLDYIAILNMGGKRLGFRTIHDHVDVSEIAGTYGGGGHEKASGATLTDDAYKRFIANTFKLDPLKEDAKRNKFNVKDTSFGSMYKDRSGDLYMIYQENGEWKIDKNKVRFEQSFSSFEEAETYLKRKYAAWLEKDELFVQYLMEQVKQKN</sequence>
<dbReference type="EMBL" id="JAMQJZ010000029">
    <property type="protein sequence ID" value="MDC3422794.1"/>
    <property type="molecule type" value="Genomic_DNA"/>
</dbReference>
<feature type="domain" description="Oligoribonuclease NrnB C-terminal" evidence="1">
    <location>
        <begin position="323"/>
        <end position="391"/>
    </location>
</feature>
<reference evidence="2" key="1">
    <citation type="submission" date="2022-06" db="EMBL/GenBank/DDBJ databases">
        <title>Aquibacillus sp. a new bacterium isolated from soil saline samples.</title>
        <authorList>
            <person name="Galisteo C."/>
            <person name="De La Haba R."/>
            <person name="Sanchez-Porro C."/>
            <person name="Ventosa A."/>
        </authorList>
    </citation>
    <scope>NUCLEOTIDE SEQUENCE</scope>
    <source>
        <strain evidence="2">JCM 12387</strain>
    </source>
</reference>
<gene>
    <name evidence="2" type="ORF">NC661_20795</name>
</gene>
<evidence type="ECO:0000259" key="1">
    <source>
        <dbReference type="Pfam" id="PF26386"/>
    </source>
</evidence>
<dbReference type="InterPro" id="IPR052968">
    <property type="entry name" value="Nucleotide_metab_enz"/>
</dbReference>
<dbReference type="Pfam" id="PF26386">
    <property type="entry name" value="NrnB_C"/>
    <property type="match status" value="1"/>
</dbReference>
<keyword evidence="3" id="KW-1185">Reference proteome</keyword>
<dbReference type="Gene3D" id="3.10.310.30">
    <property type="match status" value="1"/>
</dbReference>
<proteinExistence type="predicted"/>